<dbReference type="RefSeq" id="WP_086160013.1">
    <property type="nucleotide sequence ID" value="NZ_CP021121.1"/>
</dbReference>
<keyword evidence="4" id="KW-0804">Transcription</keyword>
<dbReference type="PANTHER" id="PTHR43133:SF62">
    <property type="entry name" value="RNA POLYMERASE SIGMA FACTOR SIGZ"/>
    <property type="match status" value="1"/>
</dbReference>
<dbReference type="PANTHER" id="PTHR43133">
    <property type="entry name" value="RNA POLYMERASE ECF-TYPE SIGMA FACTO"/>
    <property type="match status" value="1"/>
</dbReference>
<evidence type="ECO:0000313" key="8">
    <source>
        <dbReference type="Proteomes" id="UP000194218"/>
    </source>
</evidence>
<evidence type="ECO:0000256" key="3">
    <source>
        <dbReference type="ARBA" id="ARBA00023082"/>
    </source>
</evidence>
<dbReference type="InterPro" id="IPR014284">
    <property type="entry name" value="RNA_pol_sigma-70_dom"/>
</dbReference>
<organism evidence="7 8">
    <name type="scientific">Streptomyces marincola</name>
    <dbReference type="NCBI Taxonomy" id="2878388"/>
    <lineage>
        <taxon>Bacteria</taxon>
        <taxon>Bacillati</taxon>
        <taxon>Actinomycetota</taxon>
        <taxon>Actinomycetes</taxon>
        <taxon>Kitasatosporales</taxon>
        <taxon>Streptomycetaceae</taxon>
        <taxon>Streptomyces</taxon>
    </lineage>
</organism>
<evidence type="ECO:0000259" key="6">
    <source>
        <dbReference type="Pfam" id="PF04542"/>
    </source>
</evidence>
<dbReference type="InterPro" id="IPR013325">
    <property type="entry name" value="RNA_pol_sigma_r2"/>
</dbReference>
<dbReference type="SUPFAM" id="SSF88659">
    <property type="entry name" value="Sigma3 and sigma4 domains of RNA polymerase sigma factors"/>
    <property type="match status" value="1"/>
</dbReference>
<dbReference type="InterPro" id="IPR007627">
    <property type="entry name" value="RNA_pol_sigma70_r2"/>
</dbReference>
<evidence type="ECO:0000313" key="7">
    <source>
        <dbReference type="EMBL" id="ARQ70159.1"/>
    </source>
</evidence>
<dbReference type="InterPro" id="IPR036388">
    <property type="entry name" value="WH-like_DNA-bd_sf"/>
</dbReference>
<evidence type="ECO:0000256" key="2">
    <source>
        <dbReference type="ARBA" id="ARBA00023015"/>
    </source>
</evidence>
<dbReference type="EMBL" id="CP021121">
    <property type="protein sequence ID" value="ARQ70159.1"/>
    <property type="molecule type" value="Genomic_DNA"/>
</dbReference>
<keyword evidence="8" id="KW-1185">Reference proteome</keyword>
<feature type="domain" description="RNA polymerase sigma-70 region 2" evidence="6">
    <location>
        <begin position="28"/>
        <end position="92"/>
    </location>
</feature>
<evidence type="ECO:0000256" key="5">
    <source>
        <dbReference type="SAM" id="MobiDB-lite"/>
    </source>
</evidence>
<gene>
    <name evidence="7" type="ORF">CAG99_16055</name>
</gene>
<reference evidence="7 8" key="1">
    <citation type="submission" date="2017-05" db="EMBL/GenBank/DDBJ databases">
        <title>Complete genome sequence of Streptomyces sp. SCSIO 03032 revealed the diverse biosynthetic pathways for its bioactive secondary metabolites.</title>
        <authorList>
            <person name="Ma L."/>
            <person name="Zhu Y."/>
            <person name="Zhang W."/>
            <person name="Zhang G."/>
            <person name="Tian X."/>
            <person name="Zhang S."/>
            <person name="Zhang C."/>
        </authorList>
    </citation>
    <scope>NUCLEOTIDE SEQUENCE [LARGE SCALE GENOMIC DNA]</scope>
    <source>
        <strain evidence="7 8">SCSIO 03032</strain>
    </source>
</reference>
<dbReference type="NCBIfam" id="TIGR02937">
    <property type="entry name" value="sigma70-ECF"/>
    <property type="match status" value="1"/>
</dbReference>
<dbReference type="Gene3D" id="1.10.1740.10">
    <property type="match status" value="1"/>
</dbReference>
<dbReference type="GO" id="GO:0016987">
    <property type="term" value="F:sigma factor activity"/>
    <property type="evidence" value="ECO:0007669"/>
    <property type="project" value="UniProtKB-KW"/>
</dbReference>
<feature type="region of interest" description="Disordered" evidence="5">
    <location>
        <begin position="172"/>
        <end position="192"/>
    </location>
</feature>
<evidence type="ECO:0000256" key="4">
    <source>
        <dbReference type="ARBA" id="ARBA00023163"/>
    </source>
</evidence>
<dbReference type="InterPro" id="IPR013324">
    <property type="entry name" value="RNA_pol_sigma_r3/r4-like"/>
</dbReference>
<name>A0A1W7CZR7_9ACTN</name>
<sequence>MAHETPPHWDRSMRRRLREGEAAALAELYDRFAPLAYQTAQRVLDDEAATGEVTREVFALIWESPRDFDPDRGPMRSWIAQAAHRLAVERLRGGPGAEGASPAEQDRLIRAVSTAARADYIAAAMPAPLREALELTWSQRQNYREMARRLGITEAEARRRLRLGLQLLSSAARYSPDEAGPRRPGHSGQEHA</sequence>
<dbReference type="GO" id="GO:0006352">
    <property type="term" value="P:DNA-templated transcription initiation"/>
    <property type="evidence" value="ECO:0007669"/>
    <property type="project" value="InterPro"/>
</dbReference>
<keyword evidence="3" id="KW-0731">Sigma factor</keyword>
<dbReference type="OrthoDB" id="9784272at2"/>
<proteinExistence type="inferred from homology"/>
<evidence type="ECO:0000256" key="1">
    <source>
        <dbReference type="ARBA" id="ARBA00010641"/>
    </source>
</evidence>
<dbReference type="AlphaFoldDB" id="A0A1W7CZR7"/>
<dbReference type="InterPro" id="IPR039425">
    <property type="entry name" value="RNA_pol_sigma-70-like"/>
</dbReference>
<accession>A0A1W7CZR7</accession>
<dbReference type="Gene3D" id="1.10.10.10">
    <property type="entry name" value="Winged helix-like DNA-binding domain superfamily/Winged helix DNA-binding domain"/>
    <property type="match status" value="1"/>
</dbReference>
<protein>
    <recommendedName>
        <fullName evidence="6">RNA polymerase sigma-70 region 2 domain-containing protein</fullName>
    </recommendedName>
</protein>
<dbReference type="SUPFAM" id="SSF88946">
    <property type="entry name" value="Sigma2 domain of RNA polymerase sigma factors"/>
    <property type="match status" value="1"/>
</dbReference>
<dbReference type="Pfam" id="PF04542">
    <property type="entry name" value="Sigma70_r2"/>
    <property type="match status" value="1"/>
</dbReference>
<comment type="similarity">
    <text evidence="1">Belongs to the sigma-70 factor family. ECF subfamily.</text>
</comment>
<dbReference type="KEGG" id="smao:CAG99_16055"/>
<keyword evidence="2" id="KW-0805">Transcription regulation</keyword>
<dbReference type="Proteomes" id="UP000194218">
    <property type="component" value="Chromosome"/>
</dbReference>